<feature type="transmembrane region" description="Helical" evidence="7">
    <location>
        <begin position="283"/>
        <end position="300"/>
    </location>
</feature>
<dbReference type="RefSeq" id="WP_111499463.1">
    <property type="nucleotide sequence ID" value="NZ_QKYN01000018.1"/>
</dbReference>
<evidence type="ECO:0000256" key="7">
    <source>
        <dbReference type="SAM" id="Phobius"/>
    </source>
</evidence>
<feature type="transmembrane region" description="Helical" evidence="7">
    <location>
        <begin position="99"/>
        <end position="122"/>
    </location>
</feature>
<feature type="transmembrane region" description="Helical" evidence="7">
    <location>
        <begin position="341"/>
        <end position="362"/>
    </location>
</feature>
<feature type="transmembrane region" description="Helical" evidence="7">
    <location>
        <begin position="12"/>
        <end position="32"/>
    </location>
</feature>
<evidence type="ECO:0000256" key="6">
    <source>
        <dbReference type="SAM" id="MobiDB-lite"/>
    </source>
</evidence>
<evidence type="ECO:0000256" key="5">
    <source>
        <dbReference type="ARBA" id="ARBA00023136"/>
    </source>
</evidence>
<keyword evidence="3 7" id="KW-0812">Transmembrane</keyword>
<dbReference type="Proteomes" id="UP000248889">
    <property type="component" value="Unassembled WGS sequence"/>
</dbReference>
<feature type="transmembrane region" description="Helical" evidence="7">
    <location>
        <begin position="219"/>
        <end position="245"/>
    </location>
</feature>
<feature type="transmembrane region" description="Helical" evidence="7">
    <location>
        <begin position="306"/>
        <end position="329"/>
    </location>
</feature>
<dbReference type="EMBL" id="QKYN01000018">
    <property type="protein sequence ID" value="RAG86882.1"/>
    <property type="molecule type" value="Genomic_DNA"/>
</dbReference>
<dbReference type="AlphaFoldDB" id="A0A2X0INU2"/>
<feature type="transmembrane region" description="Helical" evidence="7">
    <location>
        <begin position="72"/>
        <end position="93"/>
    </location>
</feature>
<feature type="transmembrane region" description="Helical" evidence="7">
    <location>
        <begin position="167"/>
        <end position="188"/>
    </location>
</feature>
<sequence length="414" mass="41038">MRGRSALPRYLATAFCARLADEGVGVAVVMLAAQRTGDASRGAFVLTAWMAPHVLAAPLTGALAARTRRPRLFFAGALSGFALAIALVGPAFGRVPLPVVLALAAAGGCCGPAVSGGLSGLLPRLTGAETGGDRAAAWDAASYNAAGVAGPAVAGLVSAALSPALALGLLSTAAACAAALTTLLPVPAGTDSAHASRPQLHRDLVDGALTVWQRPELRAVTAATTLAYVGLGGLTTTSVLLAQHLATADRAAGGLLMTAFAVGGLAGTLVTTRMPSRVTAPRLALVGLLGTGSGLAAAAMAPGLPAAAACFVTAGACEGLVLTATLRVRAEQAPQQQRPQVFTLGAGLKISAAALGSALAGWDSPGAARRYLAAIAVLQLAAAALHAGIRRASRPEIRPRGAGRRRAAESVQRP</sequence>
<dbReference type="GO" id="GO:0005886">
    <property type="term" value="C:plasma membrane"/>
    <property type="evidence" value="ECO:0007669"/>
    <property type="project" value="UniProtKB-SubCell"/>
</dbReference>
<evidence type="ECO:0000313" key="9">
    <source>
        <dbReference type="Proteomes" id="UP000248889"/>
    </source>
</evidence>
<evidence type="ECO:0000256" key="2">
    <source>
        <dbReference type="ARBA" id="ARBA00022475"/>
    </source>
</evidence>
<reference evidence="8 9" key="1">
    <citation type="submission" date="2018-06" db="EMBL/GenBank/DDBJ databases">
        <title>Streptacidiphilus pinicola sp. nov., isolated from pine grove soil.</title>
        <authorList>
            <person name="Roh S.G."/>
            <person name="Park S."/>
            <person name="Kim M.-K."/>
            <person name="Yun B.-R."/>
            <person name="Park J."/>
            <person name="Kim M.J."/>
            <person name="Kim Y.S."/>
            <person name="Kim S.B."/>
        </authorList>
    </citation>
    <scope>NUCLEOTIDE SEQUENCE [LARGE SCALE GENOMIC DNA]</scope>
    <source>
        <strain evidence="8 9">MMS16-CNU450</strain>
    </source>
</reference>
<dbReference type="GO" id="GO:0022857">
    <property type="term" value="F:transmembrane transporter activity"/>
    <property type="evidence" value="ECO:0007669"/>
    <property type="project" value="InterPro"/>
</dbReference>
<dbReference type="SUPFAM" id="SSF103473">
    <property type="entry name" value="MFS general substrate transporter"/>
    <property type="match status" value="1"/>
</dbReference>
<dbReference type="PANTHER" id="PTHR23513:SF11">
    <property type="entry name" value="STAPHYLOFERRIN A TRANSPORTER"/>
    <property type="match status" value="1"/>
</dbReference>
<dbReference type="Gene3D" id="1.20.1250.20">
    <property type="entry name" value="MFS general substrate transporter like domains"/>
    <property type="match status" value="1"/>
</dbReference>
<name>A0A2X0INU2_9ACTN</name>
<feature type="transmembrane region" description="Helical" evidence="7">
    <location>
        <begin position="44"/>
        <end position="65"/>
    </location>
</feature>
<accession>A0A2X0INU2</accession>
<feature type="transmembrane region" description="Helical" evidence="7">
    <location>
        <begin position="368"/>
        <end position="389"/>
    </location>
</feature>
<dbReference type="PANTHER" id="PTHR23513">
    <property type="entry name" value="INTEGRAL MEMBRANE EFFLUX PROTEIN-RELATED"/>
    <property type="match status" value="1"/>
</dbReference>
<keyword evidence="4 7" id="KW-1133">Transmembrane helix</keyword>
<dbReference type="OrthoDB" id="3690525at2"/>
<dbReference type="Pfam" id="PF07690">
    <property type="entry name" value="MFS_1"/>
    <property type="match status" value="1"/>
</dbReference>
<comment type="caution">
    <text evidence="8">The sequence shown here is derived from an EMBL/GenBank/DDBJ whole genome shotgun (WGS) entry which is preliminary data.</text>
</comment>
<feature type="transmembrane region" description="Helical" evidence="7">
    <location>
        <begin position="251"/>
        <end position="271"/>
    </location>
</feature>
<organism evidence="8 9">
    <name type="scientific">Streptacidiphilus pinicola</name>
    <dbReference type="NCBI Taxonomy" id="2219663"/>
    <lineage>
        <taxon>Bacteria</taxon>
        <taxon>Bacillati</taxon>
        <taxon>Actinomycetota</taxon>
        <taxon>Actinomycetes</taxon>
        <taxon>Kitasatosporales</taxon>
        <taxon>Streptomycetaceae</taxon>
        <taxon>Streptacidiphilus</taxon>
    </lineage>
</organism>
<feature type="transmembrane region" description="Helical" evidence="7">
    <location>
        <begin position="143"/>
        <end position="161"/>
    </location>
</feature>
<comment type="subcellular location">
    <subcellularLocation>
        <location evidence="1">Cell membrane</location>
        <topology evidence="1">Multi-pass membrane protein</topology>
    </subcellularLocation>
</comment>
<proteinExistence type="predicted"/>
<dbReference type="InterPro" id="IPR036259">
    <property type="entry name" value="MFS_trans_sf"/>
</dbReference>
<protein>
    <submittedName>
        <fullName evidence="8">MFS transporter</fullName>
    </submittedName>
</protein>
<evidence type="ECO:0000256" key="4">
    <source>
        <dbReference type="ARBA" id="ARBA00022989"/>
    </source>
</evidence>
<dbReference type="InterPro" id="IPR011701">
    <property type="entry name" value="MFS"/>
</dbReference>
<evidence type="ECO:0000256" key="3">
    <source>
        <dbReference type="ARBA" id="ARBA00022692"/>
    </source>
</evidence>
<evidence type="ECO:0000313" key="8">
    <source>
        <dbReference type="EMBL" id="RAG86882.1"/>
    </source>
</evidence>
<keyword evidence="5 7" id="KW-0472">Membrane</keyword>
<evidence type="ECO:0000256" key="1">
    <source>
        <dbReference type="ARBA" id="ARBA00004651"/>
    </source>
</evidence>
<keyword evidence="2" id="KW-1003">Cell membrane</keyword>
<keyword evidence="9" id="KW-1185">Reference proteome</keyword>
<feature type="region of interest" description="Disordered" evidence="6">
    <location>
        <begin position="394"/>
        <end position="414"/>
    </location>
</feature>
<gene>
    <name evidence="8" type="ORF">DN069_04305</name>
</gene>